<sequence>MEATQVECRKKEAAKVASDNTSTSRRNTSIANEMRRLFLYYFNKPKACYLVEGVIFGLALVEYGVLFLLMTYLTGVFKYSPVRAAATVNIFAFISGILAIFAELCKLRVGCYLMVQVNCIFYILALVVLLKNFTPKSIKTLHGSLFLLSVGHGVFLSTCIEEFLKAQMKQARRVSNKDDEKRDDILSTISMMRAKIVGFVRYNPQRMRMIIPNTFQKQETSKFETSLHRNHHSGITRTNLRSAAPICFAFLMYGIVYSTGETFFQDLVGSADTSSMGNANVYIMMLQSITKTSRLVIDHLVYRVLSRRSRTGTLATLIRMGLGMFFSIGTCTIAQYTEAARLTAVENKTNIPVALYIPQFIALGFVTGLAGEGLKVFFQNEYSNWINFYATTITEVLTGMGTLLNTVLVLALRLATKKKDGRGPWDLVC</sequence>
<dbReference type="InterPro" id="IPR036259">
    <property type="entry name" value="MFS_trans_sf"/>
</dbReference>
<feature type="transmembrane region" description="Helical" evidence="1">
    <location>
        <begin position="82"/>
        <end position="102"/>
    </location>
</feature>
<keyword evidence="1" id="KW-0812">Transmembrane</keyword>
<feature type="transmembrane region" description="Helical" evidence="1">
    <location>
        <begin position="239"/>
        <end position="259"/>
    </location>
</feature>
<feature type="transmembrane region" description="Helical" evidence="1">
    <location>
        <begin position="47"/>
        <end position="70"/>
    </location>
</feature>
<dbReference type="PANTHER" id="PTHR11654">
    <property type="entry name" value="OLIGOPEPTIDE TRANSPORTER-RELATED"/>
    <property type="match status" value="1"/>
</dbReference>
<name>A0A4Y7INT7_PAPSO</name>
<proteinExistence type="predicted"/>
<accession>A0A4Y7INT7</accession>
<reference evidence="2 3" key="1">
    <citation type="journal article" date="2018" name="Science">
        <title>The opium poppy genome and morphinan production.</title>
        <authorList>
            <person name="Guo L."/>
            <person name="Winzer T."/>
            <person name="Yang X."/>
            <person name="Li Y."/>
            <person name="Ning Z."/>
            <person name="He Z."/>
            <person name="Teodor R."/>
            <person name="Lu Y."/>
            <person name="Bowser T.A."/>
            <person name="Graham I.A."/>
            <person name="Ye K."/>
        </authorList>
    </citation>
    <scope>NUCLEOTIDE SEQUENCE [LARGE SCALE GENOMIC DNA]</scope>
    <source>
        <strain evidence="3">cv. HN1</strain>
        <tissue evidence="2">Leaves</tissue>
    </source>
</reference>
<dbReference type="Proteomes" id="UP000316621">
    <property type="component" value="Chromosome 2"/>
</dbReference>
<dbReference type="SUPFAM" id="SSF103473">
    <property type="entry name" value="MFS general substrate transporter"/>
    <property type="match status" value="1"/>
</dbReference>
<feature type="transmembrane region" description="Helical" evidence="1">
    <location>
        <begin position="317"/>
        <end position="336"/>
    </location>
</feature>
<feature type="transmembrane region" description="Helical" evidence="1">
    <location>
        <begin position="386"/>
        <end position="412"/>
    </location>
</feature>
<keyword evidence="1" id="KW-1133">Transmembrane helix</keyword>
<feature type="transmembrane region" description="Helical" evidence="1">
    <location>
        <begin position="109"/>
        <end position="130"/>
    </location>
</feature>
<protein>
    <submittedName>
        <fullName evidence="2">Uncharacterized protein</fullName>
    </submittedName>
</protein>
<feature type="transmembrane region" description="Helical" evidence="1">
    <location>
        <begin position="142"/>
        <end position="164"/>
    </location>
</feature>
<evidence type="ECO:0000313" key="3">
    <source>
        <dbReference type="Proteomes" id="UP000316621"/>
    </source>
</evidence>
<evidence type="ECO:0000313" key="2">
    <source>
        <dbReference type="EMBL" id="RZC50543.1"/>
    </source>
</evidence>
<keyword evidence="1" id="KW-0472">Membrane</keyword>
<feature type="transmembrane region" description="Helical" evidence="1">
    <location>
        <begin position="356"/>
        <end position="374"/>
    </location>
</feature>
<gene>
    <name evidence="2" type="ORF">C5167_018971</name>
</gene>
<dbReference type="EMBL" id="CM010716">
    <property type="protein sequence ID" value="RZC50543.1"/>
    <property type="molecule type" value="Genomic_DNA"/>
</dbReference>
<dbReference type="OMA" id="ICILIEC"/>
<dbReference type="Gramene" id="RZC50543">
    <property type="protein sequence ID" value="RZC50543"/>
    <property type="gene ID" value="C5167_018971"/>
</dbReference>
<keyword evidence="3" id="KW-1185">Reference proteome</keyword>
<dbReference type="Gene3D" id="1.20.1250.20">
    <property type="entry name" value="MFS general substrate transporter like domains"/>
    <property type="match status" value="2"/>
</dbReference>
<dbReference type="AlphaFoldDB" id="A0A4Y7INT7"/>
<evidence type="ECO:0000256" key="1">
    <source>
        <dbReference type="SAM" id="Phobius"/>
    </source>
</evidence>
<organism evidence="2 3">
    <name type="scientific">Papaver somniferum</name>
    <name type="common">Opium poppy</name>
    <dbReference type="NCBI Taxonomy" id="3469"/>
    <lineage>
        <taxon>Eukaryota</taxon>
        <taxon>Viridiplantae</taxon>
        <taxon>Streptophyta</taxon>
        <taxon>Embryophyta</taxon>
        <taxon>Tracheophyta</taxon>
        <taxon>Spermatophyta</taxon>
        <taxon>Magnoliopsida</taxon>
        <taxon>Ranunculales</taxon>
        <taxon>Papaveraceae</taxon>
        <taxon>Papaveroideae</taxon>
        <taxon>Papaver</taxon>
    </lineage>
</organism>